<feature type="chain" id="PRO_5046907363" evidence="1">
    <location>
        <begin position="18"/>
        <end position="147"/>
    </location>
</feature>
<dbReference type="EMBL" id="JAHRIO010090200">
    <property type="protein sequence ID" value="MEQ2187498.1"/>
    <property type="molecule type" value="Genomic_DNA"/>
</dbReference>
<protein>
    <submittedName>
        <fullName evidence="2">Uncharacterized protein</fullName>
    </submittedName>
</protein>
<organism evidence="2 3">
    <name type="scientific">Goodea atripinnis</name>
    <dbReference type="NCBI Taxonomy" id="208336"/>
    <lineage>
        <taxon>Eukaryota</taxon>
        <taxon>Metazoa</taxon>
        <taxon>Chordata</taxon>
        <taxon>Craniata</taxon>
        <taxon>Vertebrata</taxon>
        <taxon>Euteleostomi</taxon>
        <taxon>Actinopterygii</taxon>
        <taxon>Neopterygii</taxon>
        <taxon>Teleostei</taxon>
        <taxon>Neoteleostei</taxon>
        <taxon>Acanthomorphata</taxon>
        <taxon>Ovalentaria</taxon>
        <taxon>Atherinomorphae</taxon>
        <taxon>Cyprinodontiformes</taxon>
        <taxon>Goodeidae</taxon>
        <taxon>Goodea</taxon>
    </lineage>
</organism>
<evidence type="ECO:0000313" key="3">
    <source>
        <dbReference type="Proteomes" id="UP001476798"/>
    </source>
</evidence>
<keyword evidence="1" id="KW-0732">Signal</keyword>
<proteinExistence type="predicted"/>
<reference evidence="2 3" key="1">
    <citation type="submission" date="2021-06" db="EMBL/GenBank/DDBJ databases">
        <authorList>
            <person name="Palmer J.M."/>
        </authorList>
    </citation>
    <scope>NUCLEOTIDE SEQUENCE [LARGE SCALE GENOMIC DNA]</scope>
    <source>
        <strain evidence="2 3">GA_2019</strain>
        <tissue evidence="2">Muscle</tissue>
    </source>
</reference>
<evidence type="ECO:0000313" key="2">
    <source>
        <dbReference type="EMBL" id="MEQ2187498.1"/>
    </source>
</evidence>
<keyword evidence="3" id="KW-1185">Reference proteome</keyword>
<evidence type="ECO:0000256" key="1">
    <source>
        <dbReference type="SAM" id="SignalP"/>
    </source>
</evidence>
<feature type="signal peptide" evidence="1">
    <location>
        <begin position="1"/>
        <end position="17"/>
    </location>
</feature>
<gene>
    <name evidence="2" type="ORF">GOODEAATRI_005308</name>
</gene>
<sequence>MILICVIACLFLHGSQLRCCALKVIQLPLKKVQQNPLNSFSKVFHTNPQQACLPCATGFWLGYSNKPTARCLEDQQDNNRANVAENPLRCLSKLLAALPHLEQQHMRLEMKRQQREEPVRQLDINTSVNHNVYNRNTGMLKEEGGCI</sequence>
<dbReference type="Proteomes" id="UP001476798">
    <property type="component" value="Unassembled WGS sequence"/>
</dbReference>
<accession>A0ABV0PVW5</accession>
<name>A0ABV0PVW5_9TELE</name>
<comment type="caution">
    <text evidence="2">The sequence shown here is derived from an EMBL/GenBank/DDBJ whole genome shotgun (WGS) entry which is preliminary data.</text>
</comment>